<keyword evidence="3" id="KW-1185">Reference proteome</keyword>
<evidence type="ECO:0000313" key="3">
    <source>
        <dbReference type="Proteomes" id="UP000655287"/>
    </source>
</evidence>
<protein>
    <recommendedName>
        <fullName evidence="1">DUF397 domain-containing protein</fullName>
    </recommendedName>
</protein>
<name>A0A919QZT2_9ACTN</name>
<reference evidence="2" key="1">
    <citation type="submission" date="2021-01" db="EMBL/GenBank/DDBJ databases">
        <title>Whole genome shotgun sequence of Sphaerisporangium rufum NBRC 109079.</title>
        <authorList>
            <person name="Komaki H."/>
            <person name="Tamura T."/>
        </authorList>
    </citation>
    <scope>NUCLEOTIDE SEQUENCE</scope>
    <source>
        <strain evidence="2">NBRC 109079</strain>
    </source>
</reference>
<dbReference type="Pfam" id="PF04149">
    <property type="entry name" value="DUF397"/>
    <property type="match status" value="1"/>
</dbReference>
<dbReference type="EMBL" id="BOOU01000017">
    <property type="protein sequence ID" value="GII76358.1"/>
    <property type="molecule type" value="Genomic_DNA"/>
</dbReference>
<evidence type="ECO:0000313" key="2">
    <source>
        <dbReference type="EMBL" id="GII76358.1"/>
    </source>
</evidence>
<accession>A0A919QZT2</accession>
<dbReference type="AlphaFoldDB" id="A0A919QZT2"/>
<gene>
    <name evidence="2" type="ORF">Sru01_13400</name>
</gene>
<dbReference type="Proteomes" id="UP000655287">
    <property type="component" value="Unassembled WGS sequence"/>
</dbReference>
<organism evidence="2 3">
    <name type="scientific">Sphaerisporangium rufum</name>
    <dbReference type="NCBI Taxonomy" id="1381558"/>
    <lineage>
        <taxon>Bacteria</taxon>
        <taxon>Bacillati</taxon>
        <taxon>Actinomycetota</taxon>
        <taxon>Actinomycetes</taxon>
        <taxon>Streptosporangiales</taxon>
        <taxon>Streptosporangiaceae</taxon>
        <taxon>Sphaerisporangium</taxon>
    </lineage>
</organism>
<sequence>MLCDSNYPSGSAIGCTSTQWQTFVRELKHGAGGLTGVWRKSSRSANSECVEVAEFGGARVAVRDSKTSGPMLVVPDAGWRSFLAGVKAGGFGG</sequence>
<feature type="domain" description="DUF397" evidence="1">
    <location>
        <begin position="37"/>
        <end position="87"/>
    </location>
</feature>
<comment type="caution">
    <text evidence="2">The sequence shown here is derived from an EMBL/GenBank/DDBJ whole genome shotgun (WGS) entry which is preliminary data.</text>
</comment>
<dbReference type="InterPro" id="IPR007278">
    <property type="entry name" value="DUF397"/>
</dbReference>
<evidence type="ECO:0000259" key="1">
    <source>
        <dbReference type="Pfam" id="PF04149"/>
    </source>
</evidence>
<proteinExistence type="predicted"/>